<dbReference type="KEGG" id="sflv:IC614_03370"/>
<keyword evidence="5" id="KW-0378">Hydrolase</keyword>
<dbReference type="SUPFAM" id="SSF53187">
    <property type="entry name" value="Zn-dependent exopeptidases"/>
    <property type="match status" value="1"/>
</dbReference>
<dbReference type="GO" id="GO:0004177">
    <property type="term" value="F:aminopeptidase activity"/>
    <property type="evidence" value="ECO:0007669"/>
    <property type="project" value="UniProtKB-KW"/>
</dbReference>
<name>A0A7T2GKP7_9SPHN</name>
<evidence type="ECO:0000313" key="9">
    <source>
        <dbReference type="EMBL" id="QPQ55651.1"/>
    </source>
</evidence>
<dbReference type="Pfam" id="PF04389">
    <property type="entry name" value="Peptidase_M28"/>
    <property type="match status" value="1"/>
</dbReference>
<protein>
    <submittedName>
        <fullName evidence="9">M28 family peptidase</fullName>
    </submittedName>
</protein>
<dbReference type="GO" id="GO:0046872">
    <property type="term" value="F:metal ion binding"/>
    <property type="evidence" value="ECO:0007669"/>
    <property type="project" value="UniProtKB-KW"/>
</dbReference>
<accession>A0A7T2GKP7</accession>
<dbReference type="InterPro" id="IPR045175">
    <property type="entry name" value="M28_fam"/>
</dbReference>
<gene>
    <name evidence="9" type="ORF">IC614_03370</name>
</gene>
<dbReference type="AlphaFoldDB" id="A0A7T2GKP7"/>
<feature type="domain" description="Peptidase M28" evidence="8">
    <location>
        <begin position="259"/>
        <end position="455"/>
    </location>
</feature>
<dbReference type="Gene3D" id="3.50.30.30">
    <property type="match status" value="1"/>
</dbReference>
<dbReference type="Gene3D" id="3.40.630.10">
    <property type="entry name" value="Zn peptidases"/>
    <property type="match status" value="1"/>
</dbReference>
<keyword evidence="3" id="KW-0479">Metal-binding</keyword>
<sequence length="484" mass="50907">MFKPTFAAILPLLLAAPFSAHAQPITAADLLSHMKVLADDSYEGRKPGTAGGKRTEAYLIAAFARMGLQPGAAHGLWRQPVDIVERHLESFTATWRAGRKATMLDGGIAWLGRQSKIGFDRAPVIFAGHGTAEELDGRDLKGAVLLTLQGPVPANRRRLDTAALAARGAVGVVSILTAKEDWAKYRAYWLEDEAYILGSSPIAEGILSSAEAGALLGMAGLSLDALRSQAAAPGFRAVKVKADVSLNLNTGVRPLDTANIVAKVPGSGRADEAVIFLSHWDHLGICRPEGAADRICNGAVDNASGTAILLETARRIAAGPRPDRSIYFIATTAEEMGLLGADALGAAPPVAKERIVAALNLDTTAIGPAGLPVAILGRGNHPAIDKVVDEEARKIGRKIDTDTEANVMITRQDGWALAKRGVPTIMATGSISDMNLLRSYLGGTYHKPDDDIAHATELEGAVEDANLHVALARALADPSRLPSP</sequence>
<evidence type="ECO:0000256" key="7">
    <source>
        <dbReference type="SAM" id="SignalP"/>
    </source>
</evidence>
<dbReference type="PANTHER" id="PTHR12147">
    <property type="entry name" value="METALLOPEPTIDASE M28 FAMILY MEMBER"/>
    <property type="match status" value="1"/>
</dbReference>
<keyword evidence="10" id="KW-1185">Reference proteome</keyword>
<dbReference type="GO" id="GO:0008235">
    <property type="term" value="F:metalloexopeptidase activity"/>
    <property type="evidence" value="ECO:0007669"/>
    <property type="project" value="InterPro"/>
</dbReference>
<evidence type="ECO:0000256" key="4">
    <source>
        <dbReference type="ARBA" id="ARBA00022729"/>
    </source>
</evidence>
<proteinExistence type="predicted"/>
<keyword evidence="1" id="KW-0031">Aminopeptidase</keyword>
<evidence type="ECO:0000259" key="8">
    <source>
        <dbReference type="Pfam" id="PF04389"/>
    </source>
</evidence>
<dbReference type="Proteomes" id="UP000594873">
    <property type="component" value="Chromosome"/>
</dbReference>
<dbReference type="GO" id="GO:0006508">
    <property type="term" value="P:proteolysis"/>
    <property type="evidence" value="ECO:0007669"/>
    <property type="project" value="UniProtKB-KW"/>
</dbReference>
<dbReference type="PANTHER" id="PTHR12147:SF56">
    <property type="entry name" value="AMINOPEPTIDASE YDR415C-RELATED"/>
    <property type="match status" value="1"/>
</dbReference>
<evidence type="ECO:0000256" key="1">
    <source>
        <dbReference type="ARBA" id="ARBA00022438"/>
    </source>
</evidence>
<dbReference type="SUPFAM" id="SSF52025">
    <property type="entry name" value="PA domain"/>
    <property type="match status" value="1"/>
</dbReference>
<evidence type="ECO:0000256" key="3">
    <source>
        <dbReference type="ARBA" id="ARBA00022723"/>
    </source>
</evidence>
<dbReference type="InterPro" id="IPR046450">
    <property type="entry name" value="PA_dom_sf"/>
</dbReference>
<evidence type="ECO:0000313" key="10">
    <source>
        <dbReference type="Proteomes" id="UP000594873"/>
    </source>
</evidence>
<keyword evidence="6" id="KW-0862">Zinc</keyword>
<evidence type="ECO:0000256" key="2">
    <source>
        <dbReference type="ARBA" id="ARBA00022670"/>
    </source>
</evidence>
<dbReference type="InterPro" id="IPR007484">
    <property type="entry name" value="Peptidase_M28"/>
</dbReference>
<evidence type="ECO:0000256" key="5">
    <source>
        <dbReference type="ARBA" id="ARBA00022801"/>
    </source>
</evidence>
<keyword evidence="4 7" id="KW-0732">Signal</keyword>
<organism evidence="9 10">
    <name type="scientific">Allosphingosinicella flava</name>
    <dbReference type="NCBI Taxonomy" id="2771430"/>
    <lineage>
        <taxon>Bacteria</taxon>
        <taxon>Pseudomonadati</taxon>
        <taxon>Pseudomonadota</taxon>
        <taxon>Alphaproteobacteria</taxon>
        <taxon>Sphingomonadales</taxon>
        <taxon>Sphingomonadaceae</taxon>
        <taxon>Allosphingosinicella</taxon>
    </lineage>
</organism>
<dbReference type="RefSeq" id="WP_200972323.1">
    <property type="nucleotide sequence ID" value="NZ_CP065592.1"/>
</dbReference>
<feature type="chain" id="PRO_5032444114" evidence="7">
    <location>
        <begin position="23"/>
        <end position="484"/>
    </location>
</feature>
<feature type="signal peptide" evidence="7">
    <location>
        <begin position="1"/>
        <end position="22"/>
    </location>
</feature>
<reference evidence="9 10" key="1">
    <citation type="submission" date="2020-11" db="EMBL/GenBank/DDBJ databases">
        <title>Genome seq and assembly of Sphingosinicella sp.</title>
        <authorList>
            <person name="Chhetri G."/>
        </authorList>
    </citation>
    <scope>NUCLEOTIDE SEQUENCE [LARGE SCALE GENOMIC DNA]</scope>
    <source>
        <strain evidence="9 10">UDD2</strain>
    </source>
</reference>
<dbReference type="EMBL" id="CP065592">
    <property type="protein sequence ID" value="QPQ55651.1"/>
    <property type="molecule type" value="Genomic_DNA"/>
</dbReference>
<keyword evidence="2" id="KW-0645">Protease</keyword>
<evidence type="ECO:0000256" key="6">
    <source>
        <dbReference type="ARBA" id="ARBA00022833"/>
    </source>
</evidence>